<dbReference type="PANTHER" id="PTHR46839:SF1">
    <property type="entry name" value="SUSHI DOMAIN-CONTAINING 6"/>
    <property type="match status" value="1"/>
</dbReference>
<evidence type="ECO:0000313" key="8">
    <source>
        <dbReference type="Proteomes" id="UP000314980"/>
    </source>
</evidence>
<dbReference type="Gene3D" id="2.10.70.10">
    <property type="entry name" value="Complement Module, domain 1"/>
    <property type="match status" value="5"/>
</dbReference>
<evidence type="ECO:0000256" key="1">
    <source>
        <dbReference type="ARBA" id="ARBA00023157"/>
    </source>
</evidence>
<feature type="domain" description="Sushi" evidence="6">
    <location>
        <begin position="231"/>
        <end position="293"/>
    </location>
</feature>
<dbReference type="Ensembl" id="ENSLCAT00010042383.1">
    <property type="protein sequence ID" value="ENSLCAP00010041346.1"/>
    <property type="gene ID" value="ENSLCAG00010019373.1"/>
</dbReference>
<name>A0A4W6ESQ2_LATCA</name>
<dbReference type="SMART" id="SM00032">
    <property type="entry name" value="CCP"/>
    <property type="match status" value="5"/>
</dbReference>
<keyword evidence="8" id="KW-1185">Reference proteome</keyword>
<evidence type="ECO:0000256" key="5">
    <source>
        <dbReference type="SAM" id="SignalP"/>
    </source>
</evidence>
<dbReference type="GeneTree" id="ENSGT00940000157120"/>
<dbReference type="GO" id="GO:0006974">
    <property type="term" value="P:DNA damage response"/>
    <property type="evidence" value="ECO:0007669"/>
    <property type="project" value="TreeGrafter"/>
</dbReference>
<feature type="transmembrane region" description="Helical" evidence="4">
    <location>
        <begin position="372"/>
        <end position="396"/>
    </location>
</feature>
<keyword evidence="4" id="KW-0472">Membrane</keyword>
<evidence type="ECO:0000256" key="3">
    <source>
        <dbReference type="SAM" id="MobiDB-lite"/>
    </source>
</evidence>
<organism evidence="7 8">
    <name type="scientific">Lates calcarifer</name>
    <name type="common">Barramundi</name>
    <name type="synonym">Holocentrus calcarifer</name>
    <dbReference type="NCBI Taxonomy" id="8187"/>
    <lineage>
        <taxon>Eukaryota</taxon>
        <taxon>Metazoa</taxon>
        <taxon>Chordata</taxon>
        <taxon>Craniata</taxon>
        <taxon>Vertebrata</taxon>
        <taxon>Euteleostomi</taxon>
        <taxon>Actinopterygii</taxon>
        <taxon>Neopterygii</taxon>
        <taxon>Teleostei</taxon>
        <taxon>Neoteleostei</taxon>
        <taxon>Acanthomorphata</taxon>
        <taxon>Carangaria</taxon>
        <taxon>Carangaria incertae sedis</taxon>
        <taxon>Centropomidae</taxon>
        <taxon>Lates</taxon>
    </lineage>
</organism>
<feature type="region of interest" description="Disordered" evidence="3">
    <location>
        <begin position="457"/>
        <end position="545"/>
    </location>
</feature>
<reference evidence="8" key="1">
    <citation type="submission" date="2015-09" db="EMBL/GenBank/DDBJ databases">
        <authorList>
            <person name="Sai Rama Sridatta P."/>
        </authorList>
    </citation>
    <scope>NUCLEOTIDE SEQUENCE [LARGE SCALE GENOMIC DNA]</scope>
</reference>
<evidence type="ECO:0000256" key="2">
    <source>
        <dbReference type="PROSITE-ProRule" id="PRU00302"/>
    </source>
</evidence>
<feature type="domain" description="Sushi" evidence="6">
    <location>
        <begin position="39"/>
        <end position="101"/>
    </location>
</feature>
<reference evidence="7" key="3">
    <citation type="submission" date="2025-09" db="UniProtKB">
        <authorList>
            <consortium name="Ensembl"/>
        </authorList>
    </citation>
    <scope>IDENTIFICATION</scope>
</reference>
<dbReference type="InterPro" id="IPR035976">
    <property type="entry name" value="Sushi/SCR/CCP_sf"/>
</dbReference>
<dbReference type="CDD" id="cd00033">
    <property type="entry name" value="CCP"/>
    <property type="match status" value="5"/>
</dbReference>
<dbReference type="PROSITE" id="PS50923">
    <property type="entry name" value="SUSHI"/>
    <property type="match status" value="5"/>
</dbReference>
<feature type="disulfide bond" evidence="2">
    <location>
        <begin position="72"/>
        <end position="99"/>
    </location>
</feature>
<accession>A0A4W6ESQ2</accession>
<evidence type="ECO:0000256" key="4">
    <source>
        <dbReference type="SAM" id="Phobius"/>
    </source>
</evidence>
<evidence type="ECO:0000313" key="7">
    <source>
        <dbReference type="Ensembl" id="ENSLCAP00010041346.1"/>
    </source>
</evidence>
<dbReference type="Proteomes" id="UP000314980">
    <property type="component" value="Unassembled WGS sequence"/>
</dbReference>
<reference evidence="7" key="2">
    <citation type="submission" date="2025-08" db="UniProtKB">
        <authorList>
            <consortium name="Ensembl"/>
        </authorList>
    </citation>
    <scope>IDENTIFICATION</scope>
</reference>
<gene>
    <name evidence="7" type="primary">LOC108892574</name>
</gene>
<dbReference type="PANTHER" id="PTHR46839">
    <property type="entry name" value="SUSHI DOMAIN-CONTAINING PROTEIN 6"/>
    <property type="match status" value="1"/>
</dbReference>
<feature type="compositionally biased region" description="Polar residues" evidence="3">
    <location>
        <begin position="510"/>
        <end position="529"/>
    </location>
</feature>
<feature type="compositionally biased region" description="Low complexity" evidence="3">
    <location>
        <begin position="488"/>
        <end position="499"/>
    </location>
</feature>
<comment type="caution">
    <text evidence="2">Lacks conserved residue(s) required for the propagation of feature annotation.</text>
</comment>
<feature type="domain" description="Sushi" evidence="6">
    <location>
        <begin position="295"/>
        <end position="358"/>
    </location>
</feature>
<keyword evidence="5" id="KW-0732">Signal</keyword>
<dbReference type="InterPro" id="IPR000436">
    <property type="entry name" value="Sushi_SCR_CCP_dom"/>
</dbReference>
<feature type="chain" id="PRO_5021382805" description="Sushi domain-containing protein" evidence="5">
    <location>
        <begin position="39"/>
        <end position="545"/>
    </location>
</feature>
<keyword evidence="4" id="KW-1133">Transmembrane helix</keyword>
<keyword evidence="1 2" id="KW-1015">Disulfide bond</keyword>
<dbReference type="Pfam" id="PF00084">
    <property type="entry name" value="Sushi"/>
    <property type="match status" value="5"/>
</dbReference>
<dbReference type="InterPro" id="IPR042866">
    <property type="entry name" value="SUSD6"/>
</dbReference>
<feature type="disulfide bond" evidence="2">
    <location>
        <begin position="200"/>
        <end position="227"/>
    </location>
</feature>
<feature type="signal peptide" evidence="5">
    <location>
        <begin position="1"/>
        <end position="38"/>
    </location>
</feature>
<evidence type="ECO:0000259" key="6">
    <source>
        <dbReference type="PROSITE" id="PS50923"/>
    </source>
</evidence>
<feature type="domain" description="Sushi" evidence="6">
    <location>
        <begin position="167"/>
        <end position="229"/>
    </location>
</feature>
<feature type="domain" description="Sushi" evidence="6">
    <location>
        <begin position="116"/>
        <end position="166"/>
    </location>
</feature>
<sequence>MCNGMIESISKALLARTSATKRFFLLLLGLTVLSTGQGSGCVRPYMVQNSWVNLTETNRGSFPVGTVLQYSCDPGYLPDGPSILTCTTLGRWSSEPPRCIRSGACLPLTKPENGGYICHPSPCRMFAHGTVIELFCDEGFVLSGDYNYLTCQDGQWDGPMEINCVTQGCIRPSVVQHGSTNLTDTNRSLFSVGTVLQYSCDPGYLPAGPTILTCTSLGDWSSEPPRCTRNDGCIRPSVVQHGSTNLTDTNRSLFSVGTVLQYSCDPGYLLDGPSILTCSAQRHWSSEPPRCVRSDVCQPPYEPENGGYTCHPSPCQRLSHGTVIEYFCDEGYILKGDYKYLTCQYGEWDSQMKLSCLMEQDRDPTLPLGMPALSIVASTASSVALILLLVVLFVLLQPKLKSFHRRDQGVSGQPVSIMVEGVQVTLPSYEEAVSSGGASASALSSESRVQIVLSEGQHATAPEAGTSRPSSLKQQHSEMAVVHPVPPSSSSSSPSPSASTWVLEHAGATAPSSSQRRPSAGSDQHSLSLDSEMDYSDDMPLLKEA</sequence>
<keyword evidence="4" id="KW-0812">Transmembrane</keyword>
<feature type="disulfide bond" evidence="2">
    <location>
        <begin position="264"/>
        <end position="291"/>
    </location>
</feature>
<dbReference type="AlphaFoldDB" id="A0A4W6ESQ2"/>
<dbReference type="SUPFAM" id="SSF57535">
    <property type="entry name" value="Complement control module/SCR domain"/>
    <property type="match status" value="5"/>
</dbReference>
<proteinExistence type="predicted"/>
<keyword evidence="2" id="KW-0768">Sushi</keyword>
<protein>
    <recommendedName>
        <fullName evidence="6">Sushi domain-containing protein</fullName>
    </recommendedName>
</protein>